<feature type="compositionally biased region" description="Basic and acidic residues" evidence="1">
    <location>
        <begin position="100"/>
        <end position="111"/>
    </location>
</feature>
<feature type="compositionally biased region" description="Basic and acidic residues" evidence="1">
    <location>
        <begin position="26"/>
        <end position="35"/>
    </location>
</feature>
<feature type="region of interest" description="Disordered" evidence="1">
    <location>
        <begin position="89"/>
        <end position="111"/>
    </location>
</feature>
<feature type="non-terminal residue" evidence="2">
    <location>
        <position position="1"/>
    </location>
</feature>
<feature type="non-terminal residue" evidence="2">
    <location>
        <position position="111"/>
    </location>
</feature>
<sequence>GPSHHPVCSPAEPGSRSAQGEAGPGLRREVGRQPDDGGSSPTPDAMPQVRGLPADRVRRVPLLQGHEEVRGPWADEAELYHAAVHRASAAPHCRVPGVRRGGEGRHGGGGR</sequence>
<gene>
    <name evidence="2" type="ORF">BN2614_LOCUS5</name>
</gene>
<comment type="caution">
    <text evidence="2">The sequence shown here is derived from an EMBL/GenBank/DDBJ whole genome shotgun (WGS) entry which is preliminary data.</text>
</comment>
<evidence type="ECO:0000256" key="1">
    <source>
        <dbReference type="SAM" id="MobiDB-lite"/>
    </source>
</evidence>
<evidence type="ECO:0000313" key="3">
    <source>
        <dbReference type="Proteomes" id="UP000269945"/>
    </source>
</evidence>
<name>A0A9X9Q6D8_GULGU</name>
<accession>A0A9X9Q6D8</accession>
<protein>
    <submittedName>
        <fullName evidence="2">Uncharacterized protein</fullName>
    </submittedName>
</protein>
<keyword evidence="3" id="KW-1185">Reference proteome</keyword>
<feature type="region of interest" description="Disordered" evidence="1">
    <location>
        <begin position="1"/>
        <end position="66"/>
    </location>
</feature>
<dbReference type="AlphaFoldDB" id="A0A9X9Q6D8"/>
<organism evidence="2 3">
    <name type="scientific">Gulo gulo</name>
    <name type="common">Wolverine</name>
    <name type="synonym">Gluton</name>
    <dbReference type="NCBI Taxonomy" id="48420"/>
    <lineage>
        <taxon>Eukaryota</taxon>
        <taxon>Metazoa</taxon>
        <taxon>Chordata</taxon>
        <taxon>Craniata</taxon>
        <taxon>Vertebrata</taxon>
        <taxon>Euteleostomi</taxon>
        <taxon>Mammalia</taxon>
        <taxon>Eutheria</taxon>
        <taxon>Laurasiatheria</taxon>
        <taxon>Carnivora</taxon>
        <taxon>Caniformia</taxon>
        <taxon>Musteloidea</taxon>
        <taxon>Mustelidae</taxon>
        <taxon>Guloninae</taxon>
        <taxon>Gulo</taxon>
    </lineage>
</organism>
<dbReference type="EMBL" id="CYRY02042162">
    <property type="protein sequence ID" value="VCX32179.1"/>
    <property type="molecule type" value="Genomic_DNA"/>
</dbReference>
<dbReference type="Proteomes" id="UP000269945">
    <property type="component" value="Unassembled WGS sequence"/>
</dbReference>
<proteinExistence type="predicted"/>
<evidence type="ECO:0000313" key="2">
    <source>
        <dbReference type="EMBL" id="VCX32179.1"/>
    </source>
</evidence>
<reference evidence="2 3" key="1">
    <citation type="submission" date="2018-10" db="EMBL/GenBank/DDBJ databases">
        <authorList>
            <person name="Ekblom R."/>
            <person name="Jareborg N."/>
        </authorList>
    </citation>
    <scope>NUCLEOTIDE SEQUENCE [LARGE SCALE GENOMIC DNA]</scope>
    <source>
        <tissue evidence="2">Muscle</tissue>
    </source>
</reference>